<dbReference type="GO" id="GO:0030705">
    <property type="term" value="P:cytoskeleton-dependent intracellular transport"/>
    <property type="evidence" value="ECO:0007669"/>
    <property type="project" value="InterPro"/>
</dbReference>
<evidence type="ECO:0000256" key="2">
    <source>
        <dbReference type="ARBA" id="ARBA00006946"/>
    </source>
</evidence>
<keyword evidence="6" id="KW-0206">Cytoskeleton</keyword>
<dbReference type="GO" id="GO:0005815">
    <property type="term" value="C:microtubule organizing center"/>
    <property type="evidence" value="ECO:0007669"/>
    <property type="project" value="TreeGrafter"/>
</dbReference>
<dbReference type="GO" id="GO:0031122">
    <property type="term" value="P:cytoplasmic microtubule organization"/>
    <property type="evidence" value="ECO:0007669"/>
    <property type="project" value="InterPro"/>
</dbReference>
<keyword evidence="5 7" id="KW-0175">Coiled coil</keyword>
<feature type="coiled-coil region" evidence="7">
    <location>
        <begin position="421"/>
        <end position="455"/>
    </location>
</feature>
<dbReference type="GO" id="GO:0051959">
    <property type="term" value="F:dynein light intermediate chain binding"/>
    <property type="evidence" value="ECO:0007669"/>
    <property type="project" value="TreeGrafter"/>
</dbReference>
<dbReference type="FunFam" id="1.10.418.10:FF:000024">
    <property type="entry name" value="Hook homolog 3 (Drosophila)"/>
    <property type="match status" value="1"/>
</dbReference>
<evidence type="ECO:0000256" key="1">
    <source>
        <dbReference type="ARBA" id="ARBA00004245"/>
    </source>
</evidence>
<organism evidence="10 11">
    <name type="scientific">Rotaria sordida</name>
    <dbReference type="NCBI Taxonomy" id="392033"/>
    <lineage>
        <taxon>Eukaryota</taxon>
        <taxon>Metazoa</taxon>
        <taxon>Spiralia</taxon>
        <taxon>Gnathifera</taxon>
        <taxon>Rotifera</taxon>
        <taxon>Eurotatoria</taxon>
        <taxon>Bdelloidea</taxon>
        <taxon>Philodinida</taxon>
        <taxon>Philodinidae</taxon>
        <taxon>Rotaria</taxon>
    </lineage>
</organism>
<dbReference type="AlphaFoldDB" id="A0A814KDG4"/>
<sequence length="598" mass="70599">MNRRVLCDSLIQWMKTFDLNRPINEADDLSNGVIIAMSLKNIDANHFNDTWLQKITINEKDNYRIKILGQPIVNFQMPDVYMIAESADEVELSRLLQLVLGCAVNCERKRCYIEHIRSMEESVQHILMNAIQELMNQEYQMTKERHPELEDQLKHVLEELNHTIKVKDEIENHCHELDRQIAVLQNDNLDLIQEVTCLNERIQQYERAKNAEEASYICFNNLQQQRIQSQQDEISELEISTFDRFKTELESTIDAYKTRLEDMIDLQKQAKYLEETNFRLMDEKSNLEHEYKQTKLLQTQIEFHKKINQTLNQKISEIQITVDNIVLERRHAAELLDLVTAEKESLMNEIKLLRKANKNLRIISFDDGNIKCSNDCIDDRSIHLDVVQTNSQDQFTVSLEDLKNLNSPADVRKHLIHSLQEENHSEQILLLEADYQQLKDQNNQLTNDLWMANQKILELNATLKDTTTLVDNSTEVADLKKSLNYAMSQYEQESIRMQSQINELKQKLEMIEQQLTEKDALLMKKAEEIDALEKYYLQYLEKAKMIIRQMDPHSSHSFINRKVQSLQQQLDEKNRRLCELEKKNMRKYKLPVMIEGND</sequence>
<feature type="coiled-coil region" evidence="7">
    <location>
        <begin position="487"/>
        <end position="521"/>
    </location>
</feature>
<dbReference type="GO" id="GO:0008017">
    <property type="term" value="F:microtubule binding"/>
    <property type="evidence" value="ECO:0007669"/>
    <property type="project" value="InterPro"/>
</dbReference>
<dbReference type="Proteomes" id="UP000663870">
    <property type="component" value="Unassembled WGS sequence"/>
</dbReference>
<comment type="subcellular location">
    <subcellularLocation>
        <location evidence="1">Cytoplasm</location>
        <location evidence="1">Cytoskeleton</location>
    </subcellularLocation>
</comment>
<dbReference type="GO" id="GO:0005874">
    <property type="term" value="C:microtubule"/>
    <property type="evidence" value="ECO:0007669"/>
    <property type="project" value="UniProtKB-KW"/>
</dbReference>
<feature type="coiled-coil region" evidence="7">
    <location>
        <begin position="336"/>
        <end position="363"/>
    </location>
</feature>
<feature type="coiled-coil region" evidence="7">
    <location>
        <begin position="556"/>
        <end position="583"/>
    </location>
</feature>
<evidence type="ECO:0000256" key="5">
    <source>
        <dbReference type="ARBA" id="ARBA00023054"/>
    </source>
</evidence>
<dbReference type="GO" id="GO:0005737">
    <property type="term" value="C:cytoplasm"/>
    <property type="evidence" value="ECO:0007669"/>
    <property type="project" value="TreeGrafter"/>
</dbReference>
<feature type="coiled-coil region" evidence="7">
    <location>
        <begin position="167"/>
        <end position="266"/>
    </location>
</feature>
<gene>
    <name evidence="10" type="ORF">JXQ802_LOCUS16493</name>
    <name evidence="9" type="ORF">PYM288_LOCUS12571</name>
</gene>
<dbReference type="InterPro" id="IPR008636">
    <property type="entry name" value="Hook_C"/>
</dbReference>
<dbReference type="InterPro" id="IPR043936">
    <property type="entry name" value="HOOK_N"/>
</dbReference>
<evidence type="ECO:0000313" key="10">
    <source>
        <dbReference type="EMBL" id="CAF1047913.1"/>
    </source>
</evidence>
<evidence type="ECO:0000313" key="11">
    <source>
        <dbReference type="Proteomes" id="UP000663870"/>
    </source>
</evidence>
<dbReference type="SUPFAM" id="SSF116907">
    <property type="entry name" value="Hook domain"/>
    <property type="match status" value="1"/>
</dbReference>
<evidence type="ECO:0000256" key="6">
    <source>
        <dbReference type="ARBA" id="ARBA00023212"/>
    </source>
</evidence>
<protein>
    <recommendedName>
        <fullName evidence="8">Calponin-homology (CH) domain-containing protein</fullName>
    </recommendedName>
</protein>
<comment type="similarity">
    <text evidence="2">Belongs to the hook family.</text>
</comment>
<name>A0A814KDG4_9BILA</name>
<dbReference type="Pfam" id="PF05622">
    <property type="entry name" value="HOOK"/>
    <property type="match status" value="1"/>
</dbReference>
<proteinExistence type="inferred from homology"/>
<evidence type="ECO:0000313" key="9">
    <source>
        <dbReference type="EMBL" id="CAF0959921.1"/>
    </source>
</evidence>
<evidence type="ECO:0000259" key="8">
    <source>
        <dbReference type="PROSITE" id="PS50021"/>
    </source>
</evidence>
<feature type="domain" description="Calponin-homology (CH)" evidence="8">
    <location>
        <begin position="4"/>
        <end position="103"/>
    </location>
</feature>
<dbReference type="Proteomes" id="UP000663854">
    <property type="component" value="Unassembled WGS sequence"/>
</dbReference>
<evidence type="ECO:0000256" key="7">
    <source>
        <dbReference type="SAM" id="Coils"/>
    </source>
</evidence>
<evidence type="ECO:0000256" key="4">
    <source>
        <dbReference type="ARBA" id="ARBA00022701"/>
    </source>
</evidence>
<reference evidence="10" key="1">
    <citation type="submission" date="2021-02" db="EMBL/GenBank/DDBJ databases">
        <authorList>
            <person name="Nowell W R."/>
        </authorList>
    </citation>
    <scope>NUCLEOTIDE SEQUENCE</scope>
</reference>
<keyword evidence="4" id="KW-0493">Microtubule</keyword>
<accession>A0A814KDG4</accession>
<dbReference type="Gene3D" id="1.10.418.10">
    <property type="entry name" value="Calponin-like domain"/>
    <property type="match status" value="1"/>
</dbReference>
<dbReference type="PANTHER" id="PTHR18947:SF39">
    <property type="entry name" value="PROTEIN HOOK"/>
    <property type="match status" value="1"/>
</dbReference>
<dbReference type="InterPro" id="IPR036872">
    <property type="entry name" value="CH_dom_sf"/>
</dbReference>
<keyword evidence="3" id="KW-0963">Cytoplasm</keyword>
<comment type="caution">
    <text evidence="10">The sequence shown here is derived from an EMBL/GenBank/DDBJ whole genome shotgun (WGS) entry which is preliminary data.</text>
</comment>
<dbReference type="Pfam" id="PF19047">
    <property type="entry name" value="HOOK_N"/>
    <property type="match status" value="1"/>
</dbReference>
<dbReference type="EMBL" id="CAJNOL010000400">
    <property type="protein sequence ID" value="CAF1047913.1"/>
    <property type="molecule type" value="Genomic_DNA"/>
</dbReference>
<evidence type="ECO:0000256" key="3">
    <source>
        <dbReference type="ARBA" id="ARBA00022490"/>
    </source>
</evidence>
<keyword evidence="11" id="KW-1185">Reference proteome</keyword>
<dbReference type="InterPro" id="IPR001715">
    <property type="entry name" value="CH_dom"/>
</dbReference>
<dbReference type="PANTHER" id="PTHR18947">
    <property type="entry name" value="HOOK PROTEINS"/>
    <property type="match status" value="1"/>
</dbReference>
<dbReference type="PROSITE" id="PS50021">
    <property type="entry name" value="CH"/>
    <property type="match status" value="1"/>
</dbReference>
<dbReference type="EMBL" id="CAJNOH010000235">
    <property type="protein sequence ID" value="CAF0959921.1"/>
    <property type="molecule type" value="Genomic_DNA"/>
</dbReference>